<accession>A0A0F9WBQ6</accession>
<comment type="caution">
    <text evidence="1">The sequence shown here is derived from an EMBL/GenBank/DDBJ whole genome shotgun (WGS) entry which is preliminary data.</text>
</comment>
<name>A0A0F9WBQ6_9ZZZZ</name>
<protein>
    <submittedName>
        <fullName evidence="1">Uncharacterized protein</fullName>
    </submittedName>
</protein>
<dbReference type="AlphaFoldDB" id="A0A0F9WBQ6"/>
<proteinExistence type="predicted"/>
<dbReference type="EMBL" id="LAZR01000306">
    <property type="protein sequence ID" value="KKN75623.1"/>
    <property type="molecule type" value="Genomic_DNA"/>
</dbReference>
<reference evidence="1" key="1">
    <citation type="journal article" date="2015" name="Nature">
        <title>Complex archaea that bridge the gap between prokaryotes and eukaryotes.</title>
        <authorList>
            <person name="Spang A."/>
            <person name="Saw J.H."/>
            <person name="Jorgensen S.L."/>
            <person name="Zaremba-Niedzwiedzka K."/>
            <person name="Martijn J."/>
            <person name="Lind A.E."/>
            <person name="van Eijk R."/>
            <person name="Schleper C."/>
            <person name="Guy L."/>
            <person name="Ettema T.J."/>
        </authorList>
    </citation>
    <scope>NUCLEOTIDE SEQUENCE</scope>
</reference>
<gene>
    <name evidence="1" type="ORF">LCGC14_0378610</name>
</gene>
<organism evidence="1">
    <name type="scientific">marine sediment metagenome</name>
    <dbReference type="NCBI Taxonomy" id="412755"/>
    <lineage>
        <taxon>unclassified sequences</taxon>
        <taxon>metagenomes</taxon>
        <taxon>ecological metagenomes</taxon>
    </lineage>
</organism>
<sequence length="90" mass="10108">MGHEANYKVDGAKTGIRLIENEYRRARDKFPPFNSAHEGLAVLWEEFEELKAEVFKKDASKMAMLSEAIQVGAMALAFIAECCEEPALED</sequence>
<evidence type="ECO:0000313" key="1">
    <source>
        <dbReference type="EMBL" id="KKN75623.1"/>
    </source>
</evidence>